<keyword evidence="6" id="KW-1185">Reference proteome</keyword>
<dbReference type="InterPro" id="IPR027417">
    <property type="entry name" value="P-loop_NTPase"/>
</dbReference>
<dbReference type="InterPro" id="IPR050764">
    <property type="entry name" value="CbbQ/NirQ/NorQ/GpvN"/>
</dbReference>
<dbReference type="AlphaFoldDB" id="A0A402CQE0"/>
<dbReference type="CDD" id="cd00009">
    <property type="entry name" value="AAA"/>
    <property type="match status" value="1"/>
</dbReference>
<dbReference type="SMART" id="SM00382">
    <property type="entry name" value="AAA"/>
    <property type="match status" value="1"/>
</dbReference>
<dbReference type="SUPFAM" id="SSF52540">
    <property type="entry name" value="P-loop containing nucleoside triphosphate hydrolases"/>
    <property type="match status" value="1"/>
</dbReference>
<dbReference type="KEGG" id="ccot:CCAX7_47360"/>
<name>A0A402CQE0_9BACT</name>
<gene>
    <name evidence="5" type="primary">moxR2</name>
    <name evidence="5" type="ORF">CCAX7_47360</name>
</gene>
<evidence type="ECO:0000256" key="2">
    <source>
        <dbReference type="ARBA" id="ARBA00022840"/>
    </source>
</evidence>
<proteinExistence type="inferred from homology"/>
<dbReference type="GO" id="GO:0016887">
    <property type="term" value="F:ATP hydrolysis activity"/>
    <property type="evidence" value="ECO:0007669"/>
    <property type="project" value="InterPro"/>
</dbReference>
<dbReference type="Gene3D" id="3.40.50.300">
    <property type="entry name" value="P-loop containing nucleotide triphosphate hydrolases"/>
    <property type="match status" value="1"/>
</dbReference>
<evidence type="ECO:0000256" key="3">
    <source>
        <dbReference type="ARBA" id="ARBA00061607"/>
    </source>
</evidence>
<dbReference type="PANTHER" id="PTHR42759:SF1">
    <property type="entry name" value="MAGNESIUM-CHELATASE SUBUNIT CHLD"/>
    <property type="match status" value="1"/>
</dbReference>
<dbReference type="InterPro" id="IPR041628">
    <property type="entry name" value="ChlI/MoxR_AAA_lid"/>
</dbReference>
<dbReference type="PIRSF" id="PIRSF002849">
    <property type="entry name" value="AAA_ATPase_chaperone_MoxR_prd"/>
    <property type="match status" value="1"/>
</dbReference>
<feature type="region of interest" description="Disordered" evidence="4">
    <location>
        <begin position="1"/>
        <end position="46"/>
    </location>
</feature>
<sequence length="365" mass="39821">MSDEEIRSSASEASPVSPWGEPAPAPQNSVNFYQPPAQPVEESTPTYASQNEVQRVADAITAEIHKAVVGQDDAIESALAALFADGHVLLEGVPGTAKTLLVRALSAAVSTDFKRIQFTPDLMPSDITGTRIFDQKLSEFVFKPGPIFTGLLLADEINRTPPKTQAALLEAMQEHRVTVDGETHDLGSVFMVFATQNPIEFEGTYPLPEAQLDRFLLKILVSYPPAEAEQSILRRYHQGFDSNDLETTNIQSVADAATIENCRAIIKKVRVEDAMFRYISALVFATREHRHLVLGGGPRASIALLQVGKAMAAMRGRDYMIPDDVKSIAPAVLRHRLLLRPEAEIEGATADNVIEGILGSLEVPR</sequence>
<evidence type="ECO:0000256" key="1">
    <source>
        <dbReference type="ARBA" id="ARBA00022741"/>
    </source>
</evidence>
<keyword evidence="1" id="KW-0547">Nucleotide-binding</keyword>
<keyword evidence="2" id="KW-0067">ATP-binding</keyword>
<reference evidence="5 6" key="1">
    <citation type="journal article" date="2019" name="Int. J. Syst. Evol. Microbiol.">
        <title>Capsulimonas corticalis gen. nov., sp. nov., an aerobic capsulated bacterium, of a novel bacterial order, Capsulimonadales ord. nov., of the class Armatimonadia of the phylum Armatimonadetes.</title>
        <authorList>
            <person name="Li J."/>
            <person name="Kudo C."/>
            <person name="Tonouchi A."/>
        </authorList>
    </citation>
    <scope>NUCLEOTIDE SEQUENCE [LARGE SCALE GENOMIC DNA]</scope>
    <source>
        <strain evidence="5 6">AX-7</strain>
    </source>
</reference>
<evidence type="ECO:0000313" key="5">
    <source>
        <dbReference type="EMBL" id="BDI32685.1"/>
    </source>
</evidence>
<comment type="similarity">
    <text evidence="3">Belongs to the MoxR family.</text>
</comment>
<dbReference type="Pfam" id="PF17863">
    <property type="entry name" value="AAA_lid_2"/>
    <property type="match status" value="1"/>
</dbReference>
<evidence type="ECO:0000313" key="6">
    <source>
        <dbReference type="Proteomes" id="UP000287394"/>
    </source>
</evidence>
<evidence type="ECO:0000256" key="4">
    <source>
        <dbReference type="SAM" id="MobiDB-lite"/>
    </source>
</evidence>
<dbReference type="Pfam" id="PF07726">
    <property type="entry name" value="AAA_3"/>
    <property type="match status" value="1"/>
</dbReference>
<dbReference type="Proteomes" id="UP000287394">
    <property type="component" value="Chromosome"/>
</dbReference>
<dbReference type="Gene3D" id="1.10.8.80">
    <property type="entry name" value="Magnesium chelatase subunit I, C-Terminal domain"/>
    <property type="match status" value="1"/>
</dbReference>
<organism evidence="5 6">
    <name type="scientific">Capsulimonas corticalis</name>
    <dbReference type="NCBI Taxonomy" id="2219043"/>
    <lineage>
        <taxon>Bacteria</taxon>
        <taxon>Bacillati</taxon>
        <taxon>Armatimonadota</taxon>
        <taxon>Armatimonadia</taxon>
        <taxon>Capsulimonadales</taxon>
        <taxon>Capsulimonadaceae</taxon>
        <taxon>Capsulimonas</taxon>
    </lineage>
</organism>
<dbReference type="InterPro" id="IPR011703">
    <property type="entry name" value="ATPase_AAA-3"/>
</dbReference>
<dbReference type="InterPro" id="IPR003593">
    <property type="entry name" value="AAA+_ATPase"/>
</dbReference>
<dbReference type="GO" id="GO:0005524">
    <property type="term" value="F:ATP binding"/>
    <property type="evidence" value="ECO:0007669"/>
    <property type="project" value="UniProtKB-KW"/>
</dbReference>
<dbReference type="EMBL" id="AP025739">
    <property type="protein sequence ID" value="BDI32685.1"/>
    <property type="molecule type" value="Genomic_DNA"/>
</dbReference>
<accession>A0A402CQE0</accession>
<dbReference type="PANTHER" id="PTHR42759">
    <property type="entry name" value="MOXR FAMILY PROTEIN"/>
    <property type="match status" value="1"/>
</dbReference>
<dbReference type="FunFam" id="3.40.50.300:FF:000640">
    <property type="entry name" value="MoxR family ATPase"/>
    <property type="match status" value="1"/>
</dbReference>
<protein>
    <submittedName>
        <fullName evidence="5">ATPase AAA</fullName>
    </submittedName>
</protein>